<keyword evidence="2" id="KW-0732">Signal</keyword>
<evidence type="ECO:0000313" key="3">
    <source>
        <dbReference type="EMBL" id="SDC90188.1"/>
    </source>
</evidence>
<dbReference type="Pfam" id="PF12079">
    <property type="entry name" value="DUF3558"/>
    <property type="match status" value="1"/>
</dbReference>
<feature type="compositionally biased region" description="Low complexity" evidence="1">
    <location>
        <begin position="38"/>
        <end position="58"/>
    </location>
</feature>
<dbReference type="Proteomes" id="UP000199501">
    <property type="component" value="Unassembled WGS sequence"/>
</dbReference>
<evidence type="ECO:0000256" key="1">
    <source>
        <dbReference type="SAM" id="MobiDB-lite"/>
    </source>
</evidence>
<keyword evidence="4" id="KW-1185">Reference proteome</keyword>
<dbReference type="PROSITE" id="PS51257">
    <property type="entry name" value="PROKAR_LIPOPROTEIN"/>
    <property type="match status" value="1"/>
</dbReference>
<evidence type="ECO:0000256" key="2">
    <source>
        <dbReference type="SAM" id="SignalP"/>
    </source>
</evidence>
<dbReference type="AlphaFoldDB" id="A0A1G6QD00"/>
<dbReference type="EMBL" id="FMZZ01000005">
    <property type="protein sequence ID" value="SDC90188.1"/>
    <property type="molecule type" value="Genomic_DNA"/>
</dbReference>
<feature type="chain" id="PRO_5038873076" description="DUF3558 domain-containing protein" evidence="2">
    <location>
        <begin position="23"/>
        <end position="195"/>
    </location>
</feature>
<evidence type="ECO:0000313" key="4">
    <source>
        <dbReference type="Proteomes" id="UP000199501"/>
    </source>
</evidence>
<reference evidence="4" key="1">
    <citation type="submission" date="2016-10" db="EMBL/GenBank/DDBJ databases">
        <authorList>
            <person name="Varghese N."/>
            <person name="Submissions S."/>
        </authorList>
    </citation>
    <scope>NUCLEOTIDE SEQUENCE [LARGE SCALE GENOMIC DNA]</scope>
    <source>
        <strain evidence="4">IBRC-M 10403</strain>
    </source>
</reference>
<organism evidence="3 4">
    <name type="scientific">Actinokineospora iranica</name>
    <dbReference type="NCBI Taxonomy" id="1271860"/>
    <lineage>
        <taxon>Bacteria</taxon>
        <taxon>Bacillati</taxon>
        <taxon>Actinomycetota</taxon>
        <taxon>Actinomycetes</taxon>
        <taxon>Pseudonocardiales</taxon>
        <taxon>Pseudonocardiaceae</taxon>
        <taxon>Actinokineospora</taxon>
    </lineage>
</organism>
<sequence length="195" mass="19715">MRHSLWLAPALAVVMAGGAACSTETPGNPTAEPGPVQPSTASPGSSTTSTPPSSTKTSANGADSPLTEVKPCDLLPESAFGSLGITKSMGEEKIGPARTCSYRVEKASIADSYNLSVALFDKLGLADVVAYGEKKPLKVNSRDSEQSLRGVGGGCAITLAVTAKSRVDVMATGGDGAKLCAPALTAAQLVEPRLP</sequence>
<name>A0A1G6QD00_9PSEU</name>
<evidence type="ECO:0008006" key="5">
    <source>
        <dbReference type="Google" id="ProtNLM"/>
    </source>
</evidence>
<accession>A0A1G6QD00</accession>
<dbReference type="InterPro" id="IPR024520">
    <property type="entry name" value="DUF3558"/>
</dbReference>
<proteinExistence type="predicted"/>
<dbReference type="STRING" id="1271860.SAMN05216174_105219"/>
<dbReference type="OrthoDB" id="3697047at2"/>
<protein>
    <recommendedName>
        <fullName evidence="5">DUF3558 domain-containing protein</fullName>
    </recommendedName>
</protein>
<feature type="region of interest" description="Disordered" evidence="1">
    <location>
        <begin position="20"/>
        <end position="70"/>
    </location>
</feature>
<feature type="signal peptide" evidence="2">
    <location>
        <begin position="1"/>
        <end position="22"/>
    </location>
</feature>
<gene>
    <name evidence="3" type="ORF">SAMN05216174_105219</name>
</gene>